<evidence type="ECO:0000259" key="8">
    <source>
        <dbReference type="PROSITE" id="PS51462"/>
    </source>
</evidence>
<dbReference type="PROSITE" id="PS51462">
    <property type="entry name" value="NUDIX"/>
    <property type="match status" value="1"/>
</dbReference>
<gene>
    <name evidence="9" type="ORF">UA18_03261</name>
</gene>
<dbReference type="InterPro" id="IPR020084">
    <property type="entry name" value="NUDIX_hydrolase_CS"/>
</dbReference>
<evidence type="ECO:0000256" key="6">
    <source>
        <dbReference type="ARBA" id="ARBA00022842"/>
    </source>
</evidence>
<dbReference type="GO" id="GO:0016787">
    <property type="term" value="F:hydrolase activity"/>
    <property type="evidence" value="ECO:0007669"/>
    <property type="project" value="UniProtKB-KW"/>
</dbReference>
<dbReference type="Gene3D" id="3.90.79.10">
    <property type="entry name" value="Nucleoside Triphosphate Pyrophosphohydrolase"/>
    <property type="match status" value="1"/>
</dbReference>
<feature type="domain" description="Nudix hydrolase" evidence="8">
    <location>
        <begin position="57"/>
        <end position="178"/>
    </location>
</feature>
<dbReference type="PROSITE" id="PS00893">
    <property type="entry name" value="NUDIX_BOX"/>
    <property type="match status" value="1"/>
</dbReference>
<evidence type="ECO:0000256" key="5">
    <source>
        <dbReference type="ARBA" id="ARBA00022801"/>
    </source>
</evidence>
<comment type="similarity">
    <text evidence="3">Belongs to the Nudix hydrolase family. NudC subfamily.</text>
</comment>
<dbReference type="GO" id="GO:0046872">
    <property type="term" value="F:metal ion binding"/>
    <property type="evidence" value="ECO:0007669"/>
    <property type="project" value="UniProtKB-KW"/>
</dbReference>
<keyword evidence="4" id="KW-0479">Metal-binding</keyword>
<keyword evidence="5 9" id="KW-0378">Hydrolase</keyword>
<dbReference type="SUPFAM" id="SSF55811">
    <property type="entry name" value="Nudix"/>
    <property type="match status" value="1"/>
</dbReference>
<comment type="cofactor">
    <cofactor evidence="2">
        <name>Zn(2+)</name>
        <dbReference type="ChEBI" id="CHEBI:29105"/>
    </cofactor>
</comment>
<reference evidence="9 10" key="1">
    <citation type="submission" date="2016-04" db="EMBL/GenBank/DDBJ databases">
        <authorList>
            <person name="Peeters C."/>
        </authorList>
    </citation>
    <scope>NUCLEOTIDE SEQUENCE [LARGE SCALE GENOMIC DNA]</scope>
    <source>
        <strain evidence="9">LMG 29311</strain>
    </source>
</reference>
<comment type="caution">
    <text evidence="9">The sequence shown here is derived from an EMBL/GenBank/DDBJ whole genome shotgun (WGS) entry which is preliminary data.</text>
</comment>
<dbReference type="Pfam" id="PF00293">
    <property type="entry name" value="NUDIX"/>
    <property type="match status" value="1"/>
</dbReference>
<name>A0ABD7L645_9BURK</name>
<proteinExistence type="inferred from homology"/>
<sequence length="191" mass="21342">MPSGAVRRRHVLPMTTADYRFCPRCASPLIERADPDHEGGRLRQACPDDACGYVHWNNPLPVVAAIVELDGKILLARNAAWPEGMFALITGFLENGETPEDGIAREVREETGLNAEQIALVGVYEFIRKNELIIAYHVRASGTVTLSPELLEYRLVDPPMLRPWRAGTGYALADWMRARGLDFQFVDRPGQ</sequence>
<accession>A0ABD7L645</accession>
<dbReference type="AlphaFoldDB" id="A0ABD7L645"/>
<keyword evidence="6" id="KW-0460">Magnesium</keyword>
<dbReference type="PANTHER" id="PTHR42904">
    <property type="entry name" value="NUDIX HYDROLASE, NUDC SUBFAMILY"/>
    <property type="match status" value="1"/>
</dbReference>
<evidence type="ECO:0000313" key="9">
    <source>
        <dbReference type="EMBL" id="SAJ95726.1"/>
    </source>
</evidence>
<dbReference type="InterPro" id="IPR050241">
    <property type="entry name" value="NAD-cap_RNA_hydrolase_NudC"/>
</dbReference>
<evidence type="ECO:0000313" key="10">
    <source>
        <dbReference type="Proteomes" id="UP000196218"/>
    </source>
</evidence>
<evidence type="ECO:0000256" key="2">
    <source>
        <dbReference type="ARBA" id="ARBA00001947"/>
    </source>
</evidence>
<protein>
    <submittedName>
        <fullName evidence="9">NUDIX hydrolase</fullName>
    </submittedName>
</protein>
<comment type="catalytic activity">
    <reaction evidence="7">
        <text>a 5'-end NAD(+)-phospho-ribonucleoside in mRNA + H2O = a 5'-end phospho-adenosine-phospho-ribonucleoside in mRNA + beta-nicotinamide D-ribonucleotide + 2 H(+)</text>
        <dbReference type="Rhea" id="RHEA:60876"/>
        <dbReference type="Rhea" id="RHEA-COMP:15698"/>
        <dbReference type="Rhea" id="RHEA-COMP:15719"/>
        <dbReference type="ChEBI" id="CHEBI:14649"/>
        <dbReference type="ChEBI" id="CHEBI:15377"/>
        <dbReference type="ChEBI" id="CHEBI:15378"/>
        <dbReference type="ChEBI" id="CHEBI:144029"/>
        <dbReference type="ChEBI" id="CHEBI:144051"/>
    </reaction>
    <physiologicalReaction direction="left-to-right" evidence="7">
        <dbReference type="Rhea" id="RHEA:60877"/>
    </physiologicalReaction>
</comment>
<dbReference type="PANTHER" id="PTHR42904:SF6">
    <property type="entry name" value="NAD-CAPPED RNA HYDROLASE NUDT12"/>
    <property type="match status" value="1"/>
</dbReference>
<evidence type="ECO:0000256" key="1">
    <source>
        <dbReference type="ARBA" id="ARBA00001946"/>
    </source>
</evidence>
<organism evidence="9 10">
    <name type="scientific">Burkholderia multivorans</name>
    <dbReference type="NCBI Taxonomy" id="87883"/>
    <lineage>
        <taxon>Bacteria</taxon>
        <taxon>Pseudomonadati</taxon>
        <taxon>Pseudomonadota</taxon>
        <taxon>Betaproteobacteria</taxon>
        <taxon>Burkholderiales</taxon>
        <taxon>Burkholderiaceae</taxon>
        <taxon>Burkholderia</taxon>
        <taxon>Burkholderia cepacia complex</taxon>
    </lineage>
</organism>
<evidence type="ECO:0000256" key="3">
    <source>
        <dbReference type="ARBA" id="ARBA00009595"/>
    </source>
</evidence>
<dbReference type="Proteomes" id="UP000196218">
    <property type="component" value="Unassembled WGS sequence"/>
</dbReference>
<evidence type="ECO:0000256" key="4">
    <source>
        <dbReference type="ARBA" id="ARBA00022723"/>
    </source>
</evidence>
<dbReference type="InterPro" id="IPR015797">
    <property type="entry name" value="NUDIX_hydrolase-like_dom_sf"/>
</dbReference>
<dbReference type="EMBL" id="FKJW01000004">
    <property type="protein sequence ID" value="SAJ95726.1"/>
    <property type="molecule type" value="Genomic_DNA"/>
</dbReference>
<dbReference type="InterPro" id="IPR000086">
    <property type="entry name" value="NUDIX_hydrolase_dom"/>
</dbReference>
<comment type="cofactor">
    <cofactor evidence="1">
        <name>Mg(2+)</name>
        <dbReference type="ChEBI" id="CHEBI:18420"/>
    </cofactor>
</comment>
<evidence type="ECO:0000256" key="7">
    <source>
        <dbReference type="ARBA" id="ARBA00023679"/>
    </source>
</evidence>